<accession>A0A3M8FBJ0</accession>
<comment type="caution">
    <text evidence="2">The sequence shown here is derived from an EMBL/GenBank/DDBJ whole genome shotgun (WGS) entry which is preliminary data.</text>
</comment>
<proteinExistence type="predicted"/>
<dbReference type="EMBL" id="JNAD02000003">
    <property type="protein sequence ID" value="RKM97310.1"/>
    <property type="molecule type" value="Genomic_DNA"/>
</dbReference>
<sequence>MAEHPAVTPAAAPAAGAERPASHRHPGMDEDRRGKPVREFRNTVVTAVAAGDTPRDRCR</sequence>
<feature type="region of interest" description="Disordered" evidence="1">
    <location>
        <begin position="1"/>
        <end position="59"/>
    </location>
</feature>
<dbReference type="AlphaFoldDB" id="A0A3M8FBJ0"/>
<dbReference type="RefSeq" id="WP_043459644.1">
    <property type="nucleotide sequence ID" value="NZ_CP134822.1"/>
</dbReference>
<dbReference type="Proteomes" id="UP000028058">
    <property type="component" value="Unassembled WGS sequence"/>
</dbReference>
<keyword evidence="3" id="KW-1185">Reference proteome</keyword>
<name>A0A3M8FBJ0_9ACTN</name>
<feature type="compositionally biased region" description="Low complexity" evidence="1">
    <location>
        <begin position="1"/>
        <end position="19"/>
    </location>
</feature>
<reference evidence="2 3" key="1">
    <citation type="journal article" date="2014" name="Genome Announc.">
        <title>Draft Genome Sequence of Streptomyces fradiae ATCC 19609, a Strain Highly Sensitive to Antibiotics.</title>
        <authorList>
            <person name="Bekker O.B."/>
            <person name="Klimina K.M."/>
            <person name="Vatlin A.A."/>
            <person name="Zakharevich N.V."/>
            <person name="Kasianov A.S."/>
            <person name="Danilenko V.N."/>
        </authorList>
    </citation>
    <scope>NUCLEOTIDE SEQUENCE [LARGE SCALE GENOMIC DNA]</scope>
    <source>
        <strain evidence="2 3">ATCC 19609</strain>
    </source>
</reference>
<feature type="compositionally biased region" description="Basic and acidic residues" evidence="1">
    <location>
        <begin position="26"/>
        <end position="41"/>
    </location>
</feature>
<organism evidence="2 3">
    <name type="scientific">Streptomyces xinghaiensis</name>
    <dbReference type="NCBI Taxonomy" id="1038928"/>
    <lineage>
        <taxon>Bacteria</taxon>
        <taxon>Bacillati</taxon>
        <taxon>Actinomycetota</taxon>
        <taxon>Actinomycetes</taxon>
        <taxon>Kitasatosporales</taxon>
        <taxon>Streptomycetaceae</taxon>
        <taxon>Streptomyces</taxon>
    </lineage>
</organism>
<evidence type="ECO:0000256" key="1">
    <source>
        <dbReference type="SAM" id="MobiDB-lite"/>
    </source>
</evidence>
<protein>
    <submittedName>
        <fullName evidence="2">Uncharacterized protein</fullName>
    </submittedName>
</protein>
<evidence type="ECO:0000313" key="2">
    <source>
        <dbReference type="EMBL" id="RKM97310.1"/>
    </source>
</evidence>
<gene>
    <name evidence="2" type="ORF">SFRA_008775</name>
</gene>
<evidence type="ECO:0000313" key="3">
    <source>
        <dbReference type="Proteomes" id="UP000028058"/>
    </source>
</evidence>